<dbReference type="SUPFAM" id="SSF53254">
    <property type="entry name" value="Phosphoglycerate mutase-like"/>
    <property type="match status" value="1"/>
</dbReference>
<evidence type="ECO:0000256" key="9">
    <source>
        <dbReference type="ARBA" id="ARBA00022840"/>
    </source>
</evidence>
<dbReference type="GO" id="GO:0110162">
    <property type="term" value="P:regulation of mitotic spindle elongation (spindle phase three)"/>
    <property type="evidence" value="ECO:0007669"/>
    <property type="project" value="EnsemblFungi"/>
</dbReference>
<keyword evidence="9 14" id="KW-0067">ATP-binding</keyword>
<dbReference type="GO" id="GO:0000831">
    <property type="term" value="F:inositol hexakisphosphate 6-kinase activity"/>
    <property type="evidence" value="ECO:0007669"/>
    <property type="project" value="EnsemblFungi"/>
</dbReference>
<dbReference type="GO" id="GO:0052723">
    <property type="term" value="F:inositol hexakisphosphate 1-kinase activity"/>
    <property type="evidence" value="ECO:0007669"/>
    <property type="project" value="EnsemblFungi"/>
</dbReference>
<comment type="similarity">
    <text evidence="2 14">Belongs to the histidine acid phosphatase family. VIP1 subfamily.</text>
</comment>
<evidence type="ECO:0000256" key="2">
    <source>
        <dbReference type="ARBA" id="ARBA00005609"/>
    </source>
</evidence>
<protein>
    <recommendedName>
        <fullName evidence="13 14">Inositol hexakisphosphate and diphosphoinositol-pentakisphosphate kinase</fullName>
        <ecNumber evidence="3 14">2.7.4.24</ecNumber>
    </recommendedName>
</protein>
<sequence length="922" mass="106123">MPDIGTIAILAMSFPTSHSNQSTSTVYSSPTTPVMNKIMRIGVAAMDAKSRSKPCRHILNRIIQNNEFEVIVFGDKVILDEENWPGCDFLISFFSGGFPLDKAIKYVELRKPYCVNDLPCQKLLWDRRCVLDLLDSIGVPTPSRIEVNRDGGPTVDKNVIEKVSRKWGFRLDKPRPVPVVEMLDEDTLSINGEIIRKPYVEKPVSGEDHNVHIYFSKEMGGGGRRLFRKIGNKSSEFDPQMSSPRSEGSYIYEEFMLVNCAEDVKVYTIGPSYTHAETRKSPVVDGLVRRNTHGKEIRFVTGLTDSERQMANRITQIFEQNICGFDLLRANGKSYVIDVNGWSFVKDNDKYYDDAARILRELFFTEGMRRSSQVPLLNDILSAPPSEQSNWRLKSLITVLRHADRTPKQKFKYTFKSAPFVELLQGYKVEVILRNEQLKLVVNATEKALQQKCEDPDKLNQLHIVLLKKMDLPGTKVQLKPTFRLNGKSLDKLQLILKWGGEFTHAARYQSRDLGENFRKDMIIMNRQALEDVRVFTSSERRVSTSAEIFALSFLEKESLPEGILEIRKDLLDDSNAAKDMCDKVKKQLKSLLRAGAEVSSEFTWPKDRPEPSVVMKEVVELMHFHRKVMHDNFEGFGDQIDLIQTRWCCSENPMLFKERWEKLFGEFTDSEKVWSDPSKISELYDTMKYDALHNLHFLKGIFMPPGEDEYEEIDRAFSPTESNSEKEEREKEELNGRLAKLKELYKLVKILFDLVGPQEYGITNEEKLDIGLLTSMPLLKQIVQDIHDAKIAERPQSRFYFTKESHVYTLLNCIFESGIQTKITRNQIPELDYLTQISFELYERTNQVNEKEWSIKLSISPGCHSTDPLDMSLDAKHCIGCAPRRSLTRHLDKKDVVKVLENKFHRVSLPKRFTALTLNEG</sequence>
<dbReference type="Pfam" id="PF18086">
    <property type="entry name" value="PPIP5K2_N"/>
    <property type="match status" value="1"/>
</dbReference>
<dbReference type="OrthoDB" id="18042at2759"/>
<dbReference type="AlphaFoldDB" id="A0A1U7LIV6"/>
<evidence type="ECO:0000256" key="3">
    <source>
        <dbReference type="ARBA" id="ARBA00012893"/>
    </source>
</evidence>
<evidence type="ECO:0000256" key="7">
    <source>
        <dbReference type="ARBA" id="ARBA00022741"/>
    </source>
</evidence>
<keyword evidence="7 14" id="KW-0547">Nucleotide-binding</keyword>
<dbReference type="SUPFAM" id="SSF56059">
    <property type="entry name" value="Glutathione synthetase ATP-binding domain-like"/>
    <property type="match status" value="1"/>
</dbReference>
<comment type="caution">
    <text evidence="17">The sequence shown here is derived from an EMBL/GenBank/DDBJ whole genome shotgun (WGS) entry which is preliminary data.</text>
</comment>
<dbReference type="GO" id="GO:0051537">
    <property type="term" value="F:2 iron, 2 sulfur cluster binding"/>
    <property type="evidence" value="ECO:0007669"/>
    <property type="project" value="EnsemblFungi"/>
</dbReference>
<dbReference type="InterPro" id="IPR029033">
    <property type="entry name" value="His_PPase_superfam"/>
</dbReference>
<dbReference type="Pfam" id="PF08443">
    <property type="entry name" value="RimK"/>
    <property type="match status" value="1"/>
</dbReference>
<feature type="domain" description="ATP-grasp fold RimK-type" evidence="15">
    <location>
        <begin position="251"/>
        <end position="350"/>
    </location>
</feature>
<evidence type="ECO:0000256" key="11">
    <source>
        <dbReference type="ARBA" id="ARBA00033696"/>
    </source>
</evidence>
<evidence type="ECO:0000256" key="5">
    <source>
        <dbReference type="ARBA" id="ARBA00022553"/>
    </source>
</evidence>
<evidence type="ECO:0000256" key="10">
    <source>
        <dbReference type="ARBA" id="ARBA00023212"/>
    </source>
</evidence>
<evidence type="ECO:0000256" key="8">
    <source>
        <dbReference type="ARBA" id="ARBA00022777"/>
    </source>
</evidence>
<dbReference type="GO" id="GO:0071545">
    <property type="term" value="P:inositol phosphate catabolic process"/>
    <property type="evidence" value="ECO:0007669"/>
    <property type="project" value="EnsemblFungi"/>
</dbReference>
<dbReference type="GO" id="GO:0032958">
    <property type="term" value="P:inositol phosphate biosynthetic process"/>
    <property type="evidence" value="ECO:0007669"/>
    <property type="project" value="EnsemblFungi"/>
</dbReference>
<comment type="function">
    <text evidence="14">Bifunctional inositol kinase that acts in concert with the IP6K kinases to synthesize the diphosphate group-containing inositol pyrophosphates diphosphoinositol pentakisphosphate, PP-InsP5, and bis-diphosphoinositol tetrakisphosphate, (PP)2-InsP4. PP-InsP5 and (PP)2-InsP4, also respectively called InsP7 and InsP8, may regulate a variety of cellular processes, including apoptosis, vesicle trafficking, cytoskeletal dynamics, and exocytosis. Phosphorylates inositol hexakisphosphate (InsP6).</text>
</comment>
<dbReference type="GO" id="GO:0052843">
    <property type="term" value="F:inositol-1-diphosphate-2,3,4,5,6-pentakisphosphate diphosphatase activity"/>
    <property type="evidence" value="ECO:0007669"/>
    <property type="project" value="EnsemblFungi"/>
</dbReference>
<evidence type="ECO:0000256" key="6">
    <source>
        <dbReference type="ARBA" id="ARBA00022679"/>
    </source>
</evidence>
<dbReference type="FunFam" id="3.40.50.11950:FF:000002">
    <property type="entry name" value="Inositol hexakisphosphate and diphosphoinositol-pentakisphosphate kinase"/>
    <property type="match status" value="1"/>
</dbReference>
<evidence type="ECO:0000259" key="16">
    <source>
        <dbReference type="Pfam" id="PF18086"/>
    </source>
</evidence>
<evidence type="ECO:0000256" key="12">
    <source>
        <dbReference type="ARBA" id="ARBA00034629"/>
    </source>
</evidence>
<dbReference type="GO" id="GO:0005829">
    <property type="term" value="C:cytosol"/>
    <property type="evidence" value="ECO:0007669"/>
    <property type="project" value="TreeGrafter"/>
</dbReference>
<keyword evidence="18" id="KW-1185">Reference proteome</keyword>
<dbReference type="GO" id="GO:0016887">
    <property type="term" value="F:ATP hydrolysis activity"/>
    <property type="evidence" value="ECO:0007669"/>
    <property type="project" value="EnsemblFungi"/>
</dbReference>
<dbReference type="Pfam" id="PF00328">
    <property type="entry name" value="His_Phos_2"/>
    <property type="match status" value="1"/>
</dbReference>
<gene>
    <name evidence="17" type="ORF">NEOLI_002036</name>
</gene>
<dbReference type="InterPro" id="IPR000560">
    <property type="entry name" value="His_Pase_clade-2"/>
</dbReference>
<comment type="catalytic activity">
    <reaction evidence="12">
        <text>1D-myo-inositol hexakisphosphate + ATP = 1-diphospho-1D-myo-inositol 2,3,4,5,6-pentakisphosphate + ADP</text>
        <dbReference type="Rhea" id="RHEA:37459"/>
        <dbReference type="ChEBI" id="CHEBI:30616"/>
        <dbReference type="ChEBI" id="CHEBI:58130"/>
        <dbReference type="ChEBI" id="CHEBI:74946"/>
        <dbReference type="ChEBI" id="CHEBI:456216"/>
        <dbReference type="EC" id="2.7.4.24"/>
    </reaction>
    <physiologicalReaction direction="left-to-right" evidence="12">
        <dbReference type="Rhea" id="RHEA:37460"/>
    </physiologicalReaction>
</comment>
<dbReference type="FunFam" id="3.30.470.20:FF:000036">
    <property type="entry name" value="Inositol hexakisphosphate and diphosphoinositol-pentakisphosphate kinase"/>
    <property type="match status" value="1"/>
</dbReference>
<dbReference type="OMA" id="IQERWCC"/>
<dbReference type="GO" id="GO:0033857">
    <property type="term" value="F:5-diphosphoinositol pentakisphosphate 1-kinase activity"/>
    <property type="evidence" value="ECO:0007669"/>
    <property type="project" value="EnsemblFungi"/>
</dbReference>
<reference evidence="17 18" key="1">
    <citation type="submission" date="2016-04" db="EMBL/GenBank/DDBJ databases">
        <title>Evolutionary innovation and constraint leading to complex multicellularity in the Ascomycota.</title>
        <authorList>
            <person name="Cisse O."/>
            <person name="Nguyen A."/>
            <person name="Hewitt D.A."/>
            <person name="Jedd G."/>
            <person name="Stajich J.E."/>
        </authorList>
    </citation>
    <scope>NUCLEOTIDE SEQUENCE [LARGE SCALE GENOMIC DNA]</scope>
    <source>
        <strain evidence="17 18">DAH-3</strain>
    </source>
</reference>
<dbReference type="Gene3D" id="3.40.50.1240">
    <property type="entry name" value="Phosphoglycerate mutase-like"/>
    <property type="match status" value="1"/>
</dbReference>
<dbReference type="EMBL" id="LXFE01003019">
    <property type="protein sequence ID" value="OLL22596.1"/>
    <property type="molecule type" value="Genomic_DNA"/>
</dbReference>
<dbReference type="PANTHER" id="PTHR12750">
    <property type="entry name" value="DIPHOSPHOINOSITOL PENTAKISPHOSPHATE KINASE"/>
    <property type="match status" value="1"/>
</dbReference>
<dbReference type="Gene3D" id="3.40.50.11950">
    <property type="match status" value="1"/>
</dbReference>
<dbReference type="GO" id="GO:0051516">
    <property type="term" value="P:regulation of bipolar cell growth"/>
    <property type="evidence" value="ECO:0007669"/>
    <property type="project" value="EnsemblFungi"/>
</dbReference>
<dbReference type="STRING" id="1198029.A0A1U7LIV6"/>
<comment type="subcellular location">
    <subcellularLocation>
        <location evidence="1 14">Cytoplasm</location>
        <location evidence="1 14">Cytoskeleton</location>
    </subcellularLocation>
</comment>
<dbReference type="GO" id="GO:0052846">
    <property type="term" value="F:inositol-1,5-bisdiphosphate-2,3,4,6-tetrakisphosphate 1-diphosphatase activity"/>
    <property type="evidence" value="ECO:0007669"/>
    <property type="project" value="EnsemblFungi"/>
</dbReference>
<evidence type="ECO:0000256" key="13">
    <source>
        <dbReference type="ARBA" id="ARBA00071668"/>
    </source>
</evidence>
<evidence type="ECO:0000259" key="15">
    <source>
        <dbReference type="Pfam" id="PF08443"/>
    </source>
</evidence>
<keyword evidence="4 14" id="KW-0963">Cytoplasm</keyword>
<keyword evidence="10" id="KW-0206">Cytoskeleton</keyword>
<evidence type="ECO:0000313" key="18">
    <source>
        <dbReference type="Proteomes" id="UP000186594"/>
    </source>
</evidence>
<dbReference type="Gene3D" id="3.30.470.20">
    <property type="entry name" value="ATP-grasp fold, B domain"/>
    <property type="match status" value="1"/>
</dbReference>
<evidence type="ECO:0000256" key="14">
    <source>
        <dbReference type="RuleBase" id="RU365032"/>
    </source>
</evidence>
<evidence type="ECO:0000313" key="17">
    <source>
        <dbReference type="EMBL" id="OLL22596.1"/>
    </source>
</evidence>
<dbReference type="GO" id="GO:0030643">
    <property type="term" value="P:intracellular phosphate ion homeostasis"/>
    <property type="evidence" value="ECO:0007669"/>
    <property type="project" value="EnsemblFungi"/>
</dbReference>
<organism evidence="17 18">
    <name type="scientific">Neolecta irregularis (strain DAH-3)</name>
    <dbReference type="NCBI Taxonomy" id="1198029"/>
    <lineage>
        <taxon>Eukaryota</taxon>
        <taxon>Fungi</taxon>
        <taxon>Dikarya</taxon>
        <taxon>Ascomycota</taxon>
        <taxon>Taphrinomycotina</taxon>
        <taxon>Neolectales</taxon>
        <taxon>Neolectaceae</taxon>
        <taxon>Neolecta</taxon>
    </lineage>
</organism>
<dbReference type="GO" id="GO:0006020">
    <property type="term" value="P:inositol metabolic process"/>
    <property type="evidence" value="ECO:0007669"/>
    <property type="project" value="TreeGrafter"/>
</dbReference>
<dbReference type="GO" id="GO:0000830">
    <property type="term" value="F:inositol hexakisphosphate 4-kinase activity"/>
    <property type="evidence" value="ECO:0007669"/>
    <property type="project" value="EnsemblFungi"/>
</dbReference>
<dbReference type="PANTHER" id="PTHR12750:SF9">
    <property type="entry name" value="INOSITOL HEXAKISPHOSPHATE AND DIPHOSPHOINOSITOL-PENTAKISPHOSPHATE KINASE"/>
    <property type="match status" value="1"/>
</dbReference>
<keyword evidence="5" id="KW-0597">Phosphoprotein</keyword>
<dbReference type="GO" id="GO:0005856">
    <property type="term" value="C:cytoskeleton"/>
    <property type="evidence" value="ECO:0007669"/>
    <property type="project" value="UniProtKB-SubCell"/>
</dbReference>
<dbReference type="GO" id="GO:0052845">
    <property type="term" value="F:inositol-5-diphosphate-1,2,3,4,6-pentakisphosphate diphosphatase activity"/>
    <property type="evidence" value="ECO:0007669"/>
    <property type="project" value="EnsemblFungi"/>
</dbReference>
<dbReference type="GO" id="GO:0052724">
    <property type="term" value="F:inositol hexakisphosphate 3-kinase activity"/>
    <property type="evidence" value="ECO:0007669"/>
    <property type="project" value="EnsemblFungi"/>
</dbReference>
<dbReference type="InterPro" id="IPR040557">
    <property type="entry name" value="VIP1_N"/>
</dbReference>
<name>A0A1U7LIV6_NEOID</name>
<keyword evidence="6 14" id="KW-0808">Transferase</keyword>
<dbReference type="InterPro" id="IPR013651">
    <property type="entry name" value="ATP-grasp_RimK-type"/>
</dbReference>
<proteinExistence type="inferred from homology"/>
<dbReference type="Proteomes" id="UP000186594">
    <property type="component" value="Unassembled WGS sequence"/>
</dbReference>
<comment type="catalytic activity">
    <reaction evidence="11">
        <text>5-diphospho-1D-myo-inositol 1,2,3,4,6-pentakisphosphate + ATP + H(+) = 1,5-bis(diphospho)-1D-myo-inositol 2,3,4,6-tetrakisphosphate + ADP</text>
        <dbReference type="Rhea" id="RHEA:10276"/>
        <dbReference type="ChEBI" id="CHEBI:15378"/>
        <dbReference type="ChEBI" id="CHEBI:30616"/>
        <dbReference type="ChEBI" id="CHEBI:58628"/>
        <dbReference type="ChEBI" id="CHEBI:77983"/>
        <dbReference type="ChEBI" id="CHEBI:456216"/>
        <dbReference type="EC" id="2.7.4.24"/>
    </reaction>
    <physiologicalReaction direction="left-to-right" evidence="11">
        <dbReference type="Rhea" id="RHEA:10277"/>
    </physiologicalReaction>
</comment>
<accession>A0A1U7LIV6</accession>
<keyword evidence="8 14" id="KW-0418">Kinase</keyword>
<dbReference type="EC" id="2.7.4.24" evidence="3 14"/>
<evidence type="ECO:0000256" key="1">
    <source>
        <dbReference type="ARBA" id="ARBA00004245"/>
    </source>
</evidence>
<evidence type="ECO:0000256" key="4">
    <source>
        <dbReference type="ARBA" id="ARBA00022490"/>
    </source>
</evidence>
<dbReference type="InterPro" id="IPR037446">
    <property type="entry name" value="His_Pase_VIP1"/>
</dbReference>
<feature type="domain" description="VIP1 N-terminal" evidence="16">
    <location>
        <begin position="39"/>
        <end position="126"/>
    </location>
</feature>
<dbReference type="GO" id="GO:0005524">
    <property type="term" value="F:ATP binding"/>
    <property type="evidence" value="ECO:0007669"/>
    <property type="project" value="UniProtKB-KW"/>
</dbReference>